<dbReference type="EMBL" id="CAXLJL010000245">
    <property type="protein sequence ID" value="CAL5135167.1"/>
    <property type="molecule type" value="Genomic_DNA"/>
</dbReference>
<dbReference type="Pfam" id="PF01991">
    <property type="entry name" value="vATP-synt_E"/>
    <property type="match status" value="1"/>
</dbReference>
<dbReference type="InterPro" id="IPR038495">
    <property type="entry name" value="ATPase_E_C"/>
</dbReference>
<comment type="similarity">
    <text evidence="1">Belongs to the V-ATPase E subunit family.</text>
</comment>
<evidence type="ECO:0000313" key="4">
    <source>
        <dbReference type="EMBL" id="CAL5135167.1"/>
    </source>
</evidence>
<dbReference type="Gene3D" id="3.30.2320.30">
    <property type="entry name" value="ATP synthase, E subunit, C-terminal"/>
    <property type="match status" value="1"/>
</dbReference>
<dbReference type="InterPro" id="IPR002842">
    <property type="entry name" value="ATPase_V1_Esu"/>
</dbReference>
<proteinExistence type="inferred from homology"/>
<keyword evidence="2" id="KW-0813">Transport</keyword>
<gene>
    <name evidence="4" type="ORF">CDAUBV1_LOCUS9347</name>
</gene>
<accession>A0AAV2TFU8</accession>
<dbReference type="GO" id="GO:0046961">
    <property type="term" value="F:proton-transporting ATPase activity, rotational mechanism"/>
    <property type="evidence" value="ECO:0007669"/>
    <property type="project" value="InterPro"/>
</dbReference>
<reference evidence="4" key="1">
    <citation type="submission" date="2024-06" db="EMBL/GenBank/DDBJ databases">
        <authorList>
            <person name="Liu X."/>
            <person name="Lenzi L."/>
            <person name="Haldenby T S."/>
            <person name="Uol C."/>
        </authorList>
    </citation>
    <scope>NUCLEOTIDE SEQUENCE</scope>
</reference>
<dbReference type="SUPFAM" id="SSF160527">
    <property type="entry name" value="V-type ATPase subunit E-like"/>
    <property type="match status" value="1"/>
</dbReference>
<dbReference type="Proteomes" id="UP001497525">
    <property type="component" value="Unassembled WGS sequence"/>
</dbReference>
<dbReference type="AlphaFoldDB" id="A0AAV2TFU8"/>
<keyword evidence="3" id="KW-0406">Ion transport</keyword>
<dbReference type="HAMAP" id="MF_00311">
    <property type="entry name" value="ATP_synth_E_arch"/>
    <property type="match status" value="1"/>
</dbReference>
<evidence type="ECO:0000256" key="1">
    <source>
        <dbReference type="ARBA" id="ARBA00005901"/>
    </source>
</evidence>
<evidence type="ECO:0008006" key="6">
    <source>
        <dbReference type="Google" id="ProtNLM"/>
    </source>
</evidence>
<sequence length="225" mass="25986">MALNDNEVQRQINHMMAFIDQEAKEKVEEIDQKAEEEFQIEKSRLVQNQRLKIMEWFSKKEKQIELAKKIQDSNLKNQSRLRVLQSRENHINMLLDEARGRLAKLSTDGQRYQGCLVGLITQGLFQLLEPEAVVKCRRSDVDLVKSLLPHCLATYREQTGTDCKVNIANAYLPESCAGGIELSSLDGRIKVVNTLESRLEQISEQLMPKLREILFGVNDNRKFRD</sequence>
<evidence type="ECO:0000313" key="5">
    <source>
        <dbReference type="Proteomes" id="UP001497525"/>
    </source>
</evidence>
<organism evidence="4 5">
    <name type="scientific">Calicophoron daubneyi</name>
    <name type="common">Rumen fluke</name>
    <name type="synonym">Paramphistomum daubneyi</name>
    <dbReference type="NCBI Taxonomy" id="300641"/>
    <lineage>
        <taxon>Eukaryota</taxon>
        <taxon>Metazoa</taxon>
        <taxon>Spiralia</taxon>
        <taxon>Lophotrochozoa</taxon>
        <taxon>Platyhelminthes</taxon>
        <taxon>Trematoda</taxon>
        <taxon>Digenea</taxon>
        <taxon>Plagiorchiida</taxon>
        <taxon>Pronocephalata</taxon>
        <taxon>Paramphistomoidea</taxon>
        <taxon>Paramphistomidae</taxon>
        <taxon>Calicophoron</taxon>
    </lineage>
</organism>
<dbReference type="Gene3D" id="6.10.250.1620">
    <property type="match status" value="1"/>
</dbReference>
<protein>
    <recommendedName>
        <fullName evidence="6">V-type proton ATPase subunit E</fullName>
    </recommendedName>
</protein>
<evidence type="ECO:0000256" key="2">
    <source>
        <dbReference type="ARBA" id="ARBA00022448"/>
    </source>
</evidence>
<name>A0AAV2TFU8_CALDB</name>
<evidence type="ECO:0000256" key="3">
    <source>
        <dbReference type="ARBA" id="ARBA00023065"/>
    </source>
</evidence>
<dbReference type="PANTHER" id="PTHR45715">
    <property type="entry name" value="ATPASE H+-TRANSPORTING V1 SUBUNIT E1A-RELATED"/>
    <property type="match status" value="1"/>
</dbReference>
<dbReference type="GO" id="GO:0033178">
    <property type="term" value="C:proton-transporting two-sector ATPase complex, catalytic domain"/>
    <property type="evidence" value="ECO:0007669"/>
    <property type="project" value="InterPro"/>
</dbReference>
<comment type="caution">
    <text evidence="4">The sequence shown here is derived from an EMBL/GenBank/DDBJ whole genome shotgun (WGS) entry which is preliminary data.</text>
</comment>